<keyword evidence="2" id="KW-1185">Reference proteome</keyword>
<dbReference type="AlphaFoldDB" id="A0A8J9USC3"/>
<evidence type="ECO:0000313" key="1">
    <source>
        <dbReference type="EMBL" id="CAH0713885.1"/>
    </source>
</evidence>
<dbReference type="EMBL" id="OV170221">
    <property type="protein sequence ID" value="CAH0713885.1"/>
    <property type="molecule type" value="Genomic_DNA"/>
</dbReference>
<dbReference type="OrthoDB" id="6932416at2759"/>
<proteinExistence type="predicted"/>
<sequence>MDSDTFLKSNSIAKLDNLDLNVSELHENLHNNEVVATSEYKEAFNDVFNNYEDTNTVKKYGISKDYGTRVKRQISGTQDNKMMIGTFQAIIRPMTVDGDLLDNINNSQNTTEEEVQ</sequence>
<protein>
    <submittedName>
        <fullName evidence="1">Uncharacterized protein</fullName>
    </submittedName>
</protein>
<evidence type="ECO:0000313" key="2">
    <source>
        <dbReference type="Proteomes" id="UP000838878"/>
    </source>
</evidence>
<name>A0A8J9USC3_9NEOP</name>
<feature type="non-terminal residue" evidence="1">
    <location>
        <position position="116"/>
    </location>
</feature>
<gene>
    <name evidence="1" type="ORF">BINO364_LOCUS986</name>
</gene>
<dbReference type="Proteomes" id="UP000838878">
    <property type="component" value="Chromosome 1"/>
</dbReference>
<organism evidence="1 2">
    <name type="scientific">Brenthis ino</name>
    <name type="common">lesser marbled fritillary</name>
    <dbReference type="NCBI Taxonomy" id="405034"/>
    <lineage>
        <taxon>Eukaryota</taxon>
        <taxon>Metazoa</taxon>
        <taxon>Ecdysozoa</taxon>
        <taxon>Arthropoda</taxon>
        <taxon>Hexapoda</taxon>
        <taxon>Insecta</taxon>
        <taxon>Pterygota</taxon>
        <taxon>Neoptera</taxon>
        <taxon>Endopterygota</taxon>
        <taxon>Lepidoptera</taxon>
        <taxon>Glossata</taxon>
        <taxon>Ditrysia</taxon>
        <taxon>Papilionoidea</taxon>
        <taxon>Nymphalidae</taxon>
        <taxon>Heliconiinae</taxon>
        <taxon>Argynnini</taxon>
        <taxon>Brenthis</taxon>
    </lineage>
</organism>
<reference evidence="1" key="1">
    <citation type="submission" date="2021-12" db="EMBL/GenBank/DDBJ databases">
        <authorList>
            <person name="Martin H S."/>
        </authorList>
    </citation>
    <scope>NUCLEOTIDE SEQUENCE</scope>
</reference>
<accession>A0A8J9USC3</accession>